<dbReference type="RefSeq" id="WP_064273881.1">
    <property type="nucleotide sequence ID" value="NZ_LUTU01000005.1"/>
</dbReference>
<dbReference type="AlphaFoldDB" id="A0A1B6VM35"/>
<comment type="caution">
    <text evidence="1">The sequence shown here is derived from an EMBL/GenBank/DDBJ whole genome shotgun (WGS) entry which is preliminary data.</text>
</comment>
<dbReference type="SUPFAM" id="SSF53756">
    <property type="entry name" value="UDP-Glycosyltransferase/glycogen phosphorylase"/>
    <property type="match status" value="1"/>
</dbReference>
<protein>
    <submittedName>
        <fullName evidence="1">Membrane protein</fullName>
    </submittedName>
</protein>
<proteinExistence type="predicted"/>
<reference evidence="1 2" key="1">
    <citation type="submission" date="2016-03" db="EMBL/GenBank/DDBJ databases">
        <title>Draft genome sequence of Gluconobacter cerinus strain CECT 9110.</title>
        <authorList>
            <person name="Sainz F."/>
            <person name="Mas A."/>
            <person name="Torija M.J."/>
        </authorList>
    </citation>
    <scope>NUCLEOTIDE SEQUENCE [LARGE SCALE GENOMIC DNA]</scope>
    <source>
        <strain evidence="1 2">CECT 9110</strain>
    </source>
</reference>
<organism evidence="1 2">
    <name type="scientific">Gluconobacter cerinus</name>
    <dbReference type="NCBI Taxonomy" id="38307"/>
    <lineage>
        <taxon>Bacteria</taxon>
        <taxon>Pseudomonadati</taxon>
        <taxon>Pseudomonadota</taxon>
        <taxon>Alphaproteobacteria</taxon>
        <taxon>Acetobacterales</taxon>
        <taxon>Acetobacteraceae</taxon>
        <taxon>Gluconobacter</taxon>
    </lineage>
</organism>
<dbReference type="Proteomes" id="UP000077786">
    <property type="component" value="Unassembled WGS sequence"/>
</dbReference>
<dbReference type="Pfam" id="PF13692">
    <property type="entry name" value="Glyco_trans_1_4"/>
    <property type="match status" value="1"/>
</dbReference>
<evidence type="ECO:0000313" key="1">
    <source>
        <dbReference type="EMBL" id="OAJ68283.1"/>
    </source>
</evidence>
<dbReference type="EMBL" id="LUTU01000005">
    <property type="protein sequence ID" value="OAJ68283.1"/>
    <property type="molecule type" value="Genomic_DNA"/>
</dbReference>
<dbReference type="PATRIC" id="fig|38307.3.peg.1018"/>
<dbReference type="Gene3D" id="3.40.50.2000">
    <property type="entry name" value="Glycogen Phosphorylase B"/>
    <property type="match status" value="1"/>
</dbReference>
<accession>A0A1B6VM35</accession>
<sequence>MFRVFRRNPERLPGKSVLIVDCNFPRPLHDSGSMDLDALIHSLLRQGCKVSFLALGEYFLPREQRDRNAREEYRAFGVTCLTPGDDVASPGWKGIEEALQQIGPKLDTCIPCRVSCGGAAYDRLRAAFPVARMIFYACDLHFLREERAARLAGDYTALKAVEVTRDNEFAIMRRADATLVVSSYEKNLLRQELPEALVVHLAFPRPSAEGDGWDARRDIGFIGNFGHRPNEDAVRYFLEHVWPDLAVRMPDCRFLIVGAGAPDWLTEWAEKDARLVVLGHVPDLAAVLNSLRITVAPLRYGAGTKGKVLSSLSHGVPCVMTSVAAEGFDFTPQLKELVVADLPQDVVDAIVALYTQASRWQMVVRHGRDLILQNHTPEKLDAAVAQLLRIDAAGR</sequence>
<evidence type="ECO:0000313" key="2">
    <source>
        <dbReference type="Proteomes" id="UP000077786"/>
    </source>
</evidence>
<name>A0A1B6VM35_9PROT</name>
<dbReference type="OrthoDB" id="9807209at2"/>
<dbReference type="CDD" id="cd03801">
    <property type="entry name" value="GT4_PimA-like"/>
    <property type="match status" value="1"/>
</dbReference>
<gene>
    <name evidence="1" type="ORF">A0123_00987</name>
</gene>